<protein>
    <submittedName>
        <fullName evidence="1">Antirestriction protein ArdA</fullName>
    </submittedName>
</protein>
<accession>A0A7X2TE22</accession>
<dbReference type="InterPro" id="IPR009899">
    <property type="entry name" value="ArdA"/>
</dbReference>
<comment type="caution">
    <text evidence="1">The sequence shown here is derived from an EMBL/GenBank/DDBJ whole genome shotgun (WGS) entry which is preliminary data.</text>
</comment>
<dbReference type="Gene3D" id="1.10.10.1190">
    <property type="entry name" value="Antirestriction protein ArdA, domain 3"/>
    <property type="match status" value="1"/>
</dbReference>
<dbReference type="InterPro" id="IPR041893">
    <property type="entry name" value="ArdA_dom3"/>
</dbReference>
<sequence length="236" mass="26951">MQDNSSDYIFKAYITNTAAYDSGERDNAGTWLYFPANAEEITAAFTEIGLPISATPDMYFFDDYVSDVPGLRLALPMYAHVDDLAMLAQELSDLPDHEFNKLMAVQETPLRLTDFEQFKEYPHNFDYFILIPGMNSDEALGRYQLYESGMVEMPEVWKAGIDPEAFGRKVREQDNGYFTDKGYVLLSGDEWEREKPTVKQDKEVKPSVKDFLKQAKKECAAREVLPPKADKHGPEL</sequence>
<keyword evidence="2" id="KW-1185">Reference proteome</keyword>
<gene>
    <name evidence="1" type="ORF">FYJ39_19015</name>
</gene>
<evidence type="ECO:0000313" key="2">
    <source>
        <dbReference type="Proteomes" id="UP000429958"/>
    </source>
</evidence>
<proteinExistence type="predicted"/>
<dbReference type="Proteomes" id="UP000429958">
    <property type="component" value="Unassembled WGS sequence"/>
</dbReference>
<dbReference type="Pfam" id="PF07275">
    <property type="entry name" value="ArdA"/>
    <property type="match status" value="1"/>
</dbReference>
<dbReference type="EMBL" id="VUMD01000028">
    <property type="protein sequence ID" value="MSS38542.1"/>
    <property type="molecule type" value="Genomic_DNA"/>
</dbReference>
<dbReference type="RefSeq" id="WP_154473929.1">
    <property type="nucleotide sequence ID" value="NZ_VUMD01000028.1"/>
</dbReference>
<name>A0A7X2TE22_9CLOT</name>
<dbReference type="AlphaFoldDB" id="A0A7X2TE22"/>
<reference evidence="1 2" key="1">
    <citation type="submission" date="2019-08" db="EMBL/GenBank/DDBJ databases">
        <title>In-depth cultivation of the pig gut microbiome towards novel bacterial diversity and tailored functional studies.</title>
        <authorList>
            <person name="Wylensek D."/>
            <person name="Hitch T.C.A."/>
            <person name="Clavel T."/>
        </authorList>
    </citation>
    <scope>NUCLEOTIDE SEQUENCE [LARGE SCALE GENOMIC DNA]</scope>
    <source>
        <strain evidence="1 2">WCA-389-WT-23D1</strain>
    </source>
</reference>
<organism evidence="1 2">
    <name type="scientific">Clostridium porci</name>
    <dbReference type="NCBI Taxonomy" id="2605778"/>
    <lineage>
        <taxon>Bacteria</taxon>
        <taxon>Bacillati</taxon>
        <taxon>Bacillota</taxon>
        <taxon>Clostridia</taxon>
        <taxon>Eubacteriales</taxon>
        <taxon>Clostridiaceae</taxon>
        <taxon>Clostridium</taxon>
    </lineage>
</organism>
<evidence type="ECO:0000313" key="1">
    <source>
        <dbReference type="EMBL" id="MSS38542.1"/>
    </source>
</evidence>